<dbReference type="SUPFAM" id="SSF103247">
    <property type="entry name" value="TT1751-like"/>
    <property type="match status" value="1"/>
</dbReference>
<dbReference type="Gene3D" id="3.30.310.70">
    <property type="entry name" value="TT1751-like domain"/>
    <property type="match status" value="1"/>
</dbReference>
<dbReference type="OrthoDB" id="5783872at2"/>
<evidence type="ECO:0000259" key="2">
    <source>
        <dbReference type="Pfam" id="PF03625"/>
    </source>
</evidence>
<name>A0A2V2LKU7_9RHOB</name>
<keyword evidence="1" id="KW-0732">Signal</keyword>
<protein>
    <recommendedName>
        <fullName evidence="2">DUF302 domain-containing protein</fullName>
    </recommendedName>
</protein>
<feature type="chain" id="PRO_5016047313" description="DUF302 domain-containing protein" evidence="1">
    <location>
        <begin position="24"/>
        <end position="166"/>
    </location>
</feature>
<dbReference type="Pfam" id="PF03625">
    <property type="entry name" value="DUF302"/>
    <property type="match status" value="1"/>
</dbReference>
<dbReference type="AlphaFoldDB" id="A0A2V2LKU7"/>
<dbReference type="EMBL" id="QGKU01000021">
    <property type="protein sequence ID" value="PWR03707.1"/>
    <property type="molecule type" value="Genomic_DNA"/>
</dbReference>
<accession>A0A2V2LKU7</accession>
<gene>
    <name evidence="3" type="ORF">DKT77_05060</name>
</gene>
<dbReference type="CDD" id="cd14797">
    <property type="entry name" value="DUF302"/>
    <property type="match status" value="1"/>
</dbReference>
<evidence type="ECO:0000313" key="4">
    <source>
        <dbReference type="Proteomes" id="UP000245680"/>
    </source>
</evidence>
<feature type="domain" description="DUF302" evidence="2">
    <location>
        <begin position="74"/>
        <end position="131"/>
    </location>
</feature>
<feature type="signal peptide" evidence="1">
    <location>
        <begin position="1"/>
        <end position="23"/>
    </location>
</feature>
<sequence length="166" mass="17129">MPMRPVLLAALVALALPVLPALPAAQDAYPAPAPRDGWAVHDSALDFDTLVAAVKTEAATQQLGVVTEAGPTGMAASRGIDIPGNRVIGLFNNDYAVRVLGLSTAAMIEAPVRMYVTEDPDGSATLSYKTPSQVFAPYLDEAGPDLAAAAAELDAKFDAVARAAIQ</sequence>
<evidence type="ECO:0000256" key="1">
    <source>
        <dbReference type="SAM" id="SignalP"/>
    </source>
</evidence>
<dbReference type="InterPro" id="IPR035923">
    <property type="entry name" value="TT1751-like_sf"/>
</dbReference>
<proteinExistence type="predicted"/>
<dbReference type="Proteomes" id="UP000245680">
    <property type="component" value="Unassembled WGS sequence"/>
</dbReference>
<organism evidence="3 4">
    <name type="scientific">Meridianimarinicoccus roseus</name>
    <dbReference type="NCBI Taxonomy" id="2072018"/>
    <lineage>
        <taxon>Bacteria</taxon>
        <taxon>Pseudomonadati</taxon>
        <taxon>Pseudomonadota</taxon>
        <taxon>Alphaproteobacteria</taxon>
        <taxon>Rhodobacterales</taxon>
        <taxon>Paracoccaceae</taxon>
        <taxon>Meridianimarinicoccus</taxon>
    </lineage>
</organism>
<dbReference type="PANTHER" id="PTHR38342:SF2">
    <property type="entry name" value="INNER MEMBRANE OR EXPORTED"/>
    <property type="match status" value="1"/>
</dbReference>
<keyword evidence="4" id="KW-1185">Reference proteome</keyword>
<evidence type="ECO:0000313" key="3">
    <source>
        <dbReference type="EMBL" id="PWR03707.1"/>
    </source>
</evidence>
<reference evidence="3 4" key="1">
    <citation type="submission" date="2018-05" db="EMBL/GenBank/DDBJ databases">
        <title>Rhodobacteraceae gen. nov., sp. nov. isolated from sea water.</title>
        <authorList>
            <person name="Ren Y."/>
        </authorList>
    </citation>
    <scope>NUCLEOTIDE SEQUENCE [LARGE SCALE GENOMIC DNA]</scope>
    <source>
        <strain evidence="3 4">TG-679</strain>
    </source>
</reference>
<dbReference type="InterPro" id="IPR005180">
    <property type="entry name" value="DUF302"/>
</dbReference>
<comment type="caution">
    <text evidence="3">The sequence shown here is derived from an EMBL/GenBank/DDBJ whole genome shotgun (WGS) entry which is preliminary data.</text>
</comment>
<dbReference type="PANTHER" id="PTHR38342">
    <property type="entry name" value="SLR5037 PROTEIN"/>
    <property type="match status" value="1"/>
</dbReference>